<evidence type="ECO:0000256" key="1">
    <source>
        <dbReference type="SAM" id="SignalP"/>
    </source>
</evidence>
<comment type="caution">
    <text evidence="2">The sequence shown here is derived from an EMBL/GenBank/DDBJ whole genome shotgun (WGS) entry which is preliminary data.</text>
</comment>
<keyword evidence="1" id="KW-0732">Signal</keyword>
<dbReference type="RefSeq" id="WP_189093442.1">
    <property type="nucleotide sequence ID" value="NZ_BMQL01000069.1"/>
</dbReference>
<feature type="signal peptide" evidence="1">
    <location>
        <begin position="1"/>
        <end position="19"/>
    </location>
</feature>
<dbReference type="AlphaFoldDB" id="A0A918FG29"/>
<accession>A0A918FG29</accession>
<dbReference type="Proteomes" id="UP000603865">
    <property type="component" value="Unassembled WGS sequence"/>
</dbReference>
<keyword evidence="3" id="KW-1185">Reference proteome</keyword>
<dbReference type="EMBL" id="BMQL01000069">
    <property type="protein sequence ID" value="GGR35700.1"/>
    <property type="molecule type" value="Genomic_DNA"/>
</dbReference>
<evidence type="ECO:0000313" key="3">
    <source>
        <dbReference type="Proteomes" id="UP000603865"/>
    </source>
</evidence>
<proteinExistence type="predicted"/>
<protein>
    <submittedName>
        <fullName evidence="2">Uncharacterized protein</fullName>
    </submittedName>
</protein>
<dbReference type="PROSITE" id="PS51257">
    <property type="entry name" value="PROKAR_LIPOPROTEIN"/>
    <property type="match status" value="1"/>
</dbReference>
<organism evidence="2 3">
    <name type="scientific">Deinococcus ruber</name>
    <dbReference type="NCBI Taxonomy" id="1848197"/>
    <lineage>
        <taxon>Bacteria</taxon>
        <taxon>Thermotogati</taxon>
        <taxon>Deinococcota</taxon>
        <taxon>Deinococci</taxon>
        <taxon>Deinococcales</taxon>
        <taxon>Deinococcaceae</taxon>
        <taxon>Deinococcus</taxon>
    </lineage>
</organism>
<name>A0A918FG29_9DEIO</name>
<evidence type="ECO:0000313" key="2">
    <source>
        <dbReference type="EMBL" id="GGR35700.1"/>
    </source>
</evidence>
<gene>
    <name evidence="2" type="ORF">GCM10008957_51960</name>
</gene>
<reference evidence="2" key="1">
    <citation type="journal article" date="2014" name="Int. J. Syst. Evol. Microbiol.">
        <title>Complete genome sequence of Corynebacterium casei LMG S-19264T (=DSM 44701T), isolated from a smear-ripened cheese.</title>
        <authorList>
            <consortium name="US DOE Joint Genome Institute (JGI-PGF)"/>
            <person name="Walter F."/>
            <person name="Albersmeier A."/>
            <person name="Kalinowski J."/>
            <person name="Ruckert C."/>
        </authorList>
    </citation>
    <scope>NUCLEOTIDE SEQUENCE</scope>
    <source>
        <strain evidence="2">JCM 31311</strain>
    </source>
</reference>
<feature type="chain" id="PRO_5037299486" evidence="1">
    <location>
        <begin position="20"/>
        <end position="135"/>
    </location>
</feature>
<reference evidence="2" key="2">
    <citation type="submission" date="2020-09" db="EMBL/GenBank/DDBJ databases">
        <authorList>
            <person name="Sun Q."/>
            <person name="Ohkuma M."/>
        </authorList>
    </citation>
    <scope>NUCLEOTIDE SEQUENCE</scope>
    <source>
        <strain evidence="2">JCM 31311</strain>
    </source>
</reference>
<sequence>MKRFPVLLALLLLASSAVACPVKKGFIAGGLLPTPAGYVPKCDDWYASSKAGLMSSLGSGQKLNWYEMYAVTPKALKLDALVQQFTAHGYTFVMKTDYGGQQGRRLRDKAGRFLDVSVSKVQGTQVFVGLSLIKF</sequence>